<dbReference type="AlphaFoldDB" id="A0A9P4V132"/>
<dbReference type="InterPro" id="IPR001810">
    <property type="entry name" value="F-box_dom"/>
</dbReference>
<reference evidence="2" key="1">
    <citation type="journal article" date="2020" name="Stud. Mycol.">
        <title>101 Dothideomycetes genomes: a test case for predicting lifestyles and emergence of pathogens.</title>
        <authorList>
            <person name="Haridas S."/>
            <person name="Albert R."/>
            <person name="Binder M."/>
            <person name="Bloem J."/>
            <person name="Labutti K."/>
            <person name="Salamov A."/>
            <person name="Andreopoulos B."/>
            <person name="Baker S."/>
            <person name="Barry K."/>
            <person name="Bills G."/>
            <person name="Bluhm B."/>
            <person name="Cannon C."/>
            <person name="Castanera R."/>
            <person name="Culley D."/>
            <person name="Daum C."/>
            <person name="Ezra D."/>
            <person name="Gonzalez J."/>
            <person name="Henrissat B."/>
            <person name="Kuo A."/>
            <person name="Liang C."/>
            <person name="Lipzen A."/>
            <person name="Lutzoni F."/>
            <person name="Magnuson J."/>
            <person name="Mondo S."/>
            <person name="Nolan M."/>
            <person name="Ohm R."/>
            <person name="Pangilinan J."/>
            <person name="Park H.-J."/>
            <person name="Ramirez L."/>
            <person name="Alfaro M."/>
            <person name="Sun H."/>
            <person name="Tritt A."/>
            <person name="Yoshinaga Y."/>
            <person name="Zwiers L.-H."/>
            <person name="Turgeon B."/>
            <person name="Goodwin S."/>
            <person name="Spatafora J."/>
            <person name="Crous P."/>
            <person name="Grigoriev I."/>
        </authorList>
    </citation>
    <scope>NUCLEOTIDE SEQUENCE</scope>
    <source>
        <strain evidence="2">CBS 125425</strain>
    </source>
</reference>
<keyword evidence="3" id="KW-1185">Reference proteome</keyword>
<dbReference type="Pfam" id="PF12937">
    <property type="entry name" value="F-box-like"/>
    <property type="match status" value="1"/>
</dbReference>
<feature type="domain" description="F-box" evidence="1">
    <location>
        <begin position="3"/>
        <end position="48"/>
    </location>
</feature>
<protein>
    <recommendedName>
        <fullName evidence="1">F-box domain-containing protein</fullName>
    </recommendedName>
</protein>
<dbReference type="CDD" id="cd09917">
    <property type="entry name" value="F-box_SF"/>
    <property type="match status" value="1"/>
</dbReference>
<organism evidence="2 3">
    <name type="scientific">Polyplosphaeria fusca</name>
    <dbReference type="NCBI Taxonomy" id="682080"/>
    <lineage>
        <taxon>Eukaryota</taxon>
        <taxon>Fungi</taxon>
        <taxon>Dikarya</taxon>
        <taxon>Ascomycota</taxon>
        <taxon>Pezizomycotina</taxon>
        <taxon>Dothideomycetes</taxon>
        <taxon>Pleosporomycetidae</taxon>
        <taxon>Pleosporales</taxon>
        <taxon>Tetraplosphaeriaceae</taxon>
        <taxon>Polyplosphaeria</taxon>
    </lineage>
</organism>
<gene>
    <name evidence="2" type="ORF">EJ04DRAFT_562865</name>
</gene>
<name>A0A9P4V132_9PLEO</name>
<evidence type="ECO:0000259" key="1">
    <source>
        <dbReference type="PROSITE" id="PS50181"/>
    </source>
</evidence>
<dbReference type="PROSITE" id="PS50181">
    <property type="entry name" value="FBOX"/>
    <property type="match status" value="1"/>
</dbReference>
<evidence type="ECO:0000313" key="2">
    <source>
        <dbReference type="EMBL" id="KAF2735912.1"/>
    </source>
</evidence>
<accession>A0A9P4V132</accession>
<comment type="caution">
    <text evidence="2">The sequence shown here is derived from an EMBL/GenBank/DDBJ whole genome shotgun (WGS) entry which is preliminary data.</text>
</comment>
<proteinExistence type="predicted"/>
<dbReference type="EMBL" id="ML996130">
    <property type="protein sequence ID" value="KAF2735912.1"/>
    <property type="molecule type" value="Genomic_DNA"/>
</dbReference>
<dbReference type="OrthoDB" id="3766406at2759"/>
<dbReference type="InterPro" id="IPR036047">
    <property type="entry name" value="F-box-like_dom_sf"/>
</dbReference>
<sequence>MAAPNLDTLPTELLVHISSYLEPSSVACLALVTRRLYIDILHAPFQNLLTHNPKEHFALLHLLAKTRPDLEHCKLCHSLHSLPNLGLPTPSTPSPQNPTLVLIPSPKSDICPVPTHHENEAQSPRFFHLHRHTLYPPLLRSHRAPSTLLNRGTCLSRFSSTSRSILSFLATKHSESPFTATITYSTAARINKATLFFTLATTHKFILSTSLSAGATPFKNLERVLGGAELECCVHCARGGVAGEVRCKLGQTVRGEKGCGCVLRGRGHRCGEHGHAEECVCSVDVEVRVVGARGVEVRVWRGWEHGIGGLEGGGGLGCDGDVGSAEFVIERGGDGNWDGWDGYYAGDLKRDFERRRGVGVVGDDQVVVLERFVAGMGF</sequence>
<dbReference type="SUPFAM" id="SSF81383">
    <property type="entry name" value="F-box domain"/>
    <property type="match status" value="1"/>
</dbReference>
<dbReference type="Proteomes" id="UP000799444">
    <property type="component" value="Unassembled WGS sequence"/>
</dbReference>
<evidence type="ECO:0000313" key="3">
    <source>
        <dbReference type="Proteomes" id="UP000799444"/>
    </source>
</evidence>